<dbReference type="PANTHER" id="PTHR31286">
    <property type="entry name" value="GLYCINE-RICH CELL WALL STRUCTURAL PROTEIN 1.8-LIKE"/>
    <property type="match status" value="1"/>
</dbReference>
<proteinExistence type="predicted"/>
<dbReference type="InterPro" id="IPR025558">
    <property type="entry name" value="DUF4283"/>
</dbReference>
<feature type="compositionally biased region" description="Pro residues" evidence="1">
    <location>
        <begin position="228"/>
        <end position="237"/>
    </location>
</feature>
<evidence type="ECO:0000256" key="1">
    <source>
        <dbReference type="SAM" id="MobiDB-lite"/>
    </source>
</evidence>
<protein>
    <recommendedName>
        <fullName evidence="6">DUF4283 domain-containing protein</fullName>
    </recommendedName>
</protein>
<dbReference type="AlphaFoldDB" id="A0A2N9J2I4"/>
<evidence type="ECO:0000259" key="4">
    <source>
        <dbReference type="Pfam" id="PF14392"/>
    </source>
</evidence>
<evidence type="ECO:0000259" key="3">
    <source>
        <dbReference type="Pfam" id="PF14111"/>
    </source>
</evidence>
<feature type="domain" description="Zinc knuckle CX2CX4HX4C" evidence="4">
    <location>
        <begin position="169"/>
        <end position="215"/>
    </location>
</feature>
<dbReference type="Pfam" id="PF03372">
    <property type="entry name" value="Exo_endo_phos"/>
    <property type="match status" value="1"/>
</dbReference>
<dbReference type="Pfam" id="PF14111">
    <property type="entry name" value="DUF4283"/>
    <property type="match status" value="1"/>
</dbReference>
<feature type="domain" description="Endonuclease/exonuclease/phosphatase" evidence="2">
    <location>
        <begin position="434"/>
        <end position="606"/>
    </location>
</feature>
<evidence type="ECO:0000313" key="5">
    <source>
        <dbReference type="EMBL" id="SPD30815.1"/>
    </source>
</evidence>
<sequence>METIEELWQRFSLTAKEEVEYDLEEYDKEPGFLLAAKFITHRVLNVEAVARTFKPLWRAEKGFSVKDMGENTLLFTFEEEADLLRVLSTEAWSYDKYIILFQRVDDDEDVASMTFSSIPMWVQIHGLPLRSLSSEVAMDLGASLGEVEPYDATGEERSGESNPRVRVRLDITKPLCRGRKVRLGKGKSGWLTFKYERLPNFCYVCGLLTHGDKDCGMRMKARMDDPHIPPQPVPPQPENQQTGEMVPTQHANSSNTMNTAMETEDLVEIPSSDPKIPEVNNGDFEEKLREIDLAINQFSEPCMGSQHANYGIEAPYTTTTHPPHKVHLIPTPPKAQTRITPPNDHPISNPPKAHISITPKKAHHITTSPNKLTRQPLSDTTNIVGSNKKTPTQAKWRRVTRQQSEPQSPLTLRPSKRIGGGCLAAPPDIMNFIVWNCRGLGNPRTVQELARTVRDKDPSAVFLIETWADDPQLESLRIQLHFANNYSQSHIDTIIDGRSEEAWRFTCFYGAPETHHRHQSWDLLRSLHSQFSIPWCCAGDFNEIIRLEEKQGRAQRPDSQMQAFREALDDCGFHDLGYSGAPFTWCNNRFSGPTVWERLDRALASSS</sequence>
<feature type="region of interest" description="Disordered" evidence="1">
    <location>
        <begin position="224"/>
        <end position="255"/>
    </location>
</feature>
<dbReference type="Gene3D" id="3.60.10.10">
    <property type="entry name" value="Endonuclease/exonuclease/phosphatase"/>
    <property type="match status" value="1"/>
</dbReference>
<dbReference type="Pfam" id="PF14392">
    <property type="entry name" value="zf-CCHC_4"/>
    <property type="match status" value="1"/>
</dbReference>
<evidence type="ECO:0000259" key="2">
    <source>
        <dbReference type="Pfam" id="PF03372"/>
    </source>
</evidence>
<dbReference type="InterPro" id="IPR040256">
    <property type="entry name" value="At4g02000-like"/>
</dbReference>
<dbReference type="InterPro" id="IPR005135">
    <property type="entry name" value="Endo/exonuclease/phosphatase"/>
</dbReference>
<feature type="domain" description="DUF4283" evidence="3">
    <location>
        <begin position="36"/>
        <end position="110"/>
    </location>
</feature>
<dbReference type="SUPFAM" id="SSF56219">
    <property type="entry name" value="DNase I-like"/>
    <property type="match status" value="1"/>
</dbReference>
<name>A0A2N9J2I4_FAGSY</name>
<dbReference type="InterPro" id="IPR036691">
    <property type="entry name" value="Endo/exonu/phosph_ase_sf"/>
</dbReference>
<dbReference type="GO" id="GO:0003824">
    <property type="term" value="F:catalytic activity"/>
    <property type="evidence" value="ECO:0007669"/>
    <property type="project" value="InterPro"/>
</dbReference>
<gene>
    <name evidence="5" type="ORF">FSB_LOCUS58697</name>
</gene>
<organism evidence="5">
    <name type="scientific">Fagus sylvatica</name>
    <name type="common">Beechnut</name>
    <dbReference type="NCBI Taxonomy" id="28930"/>
    <lineage>
        <taxon>Eukaryota</taxon>
        <taxon>Viridiplantae</taxon>
        <taxon>Streptophyta</taxon>
        <taxon>Embryophyta</taxon>
        <taxon>Tracheophyta</taxon>
        <taxon>Spermatophyta</taxon>
        <taxon>Magnoliopsida</taxon>
        <taxon>eudicotyledons</taxon>
        <taxon>Gunneridae</taxon>
        <taxon>Pentapetalae</taxon>
        <taxon>rosids</taxon>
        <taxon>fabids</taxon>
        <taxon>Fagales</taxon>
        <taxon>Fagaceae</taxon>
        <taxon>Fagus</taxon>
    </lineage>
</organism>
<dbReference type="InterPro" id="IPR025836">
    <property type="entry name" value="Zn_knuckle_CX2CX4HX4C"/>
</dbReference>
<evidence type="ECO:0008006" key="6">
    <source>
        <dbReference type="Google" id="ProtNLM"/>
    </source>
</evidence>
<accession>A0A2N9J2I4</accession>
<reference evidence="5" key="1">
    <citation type="submission" date="2018-02" db="EMBL/GenBank/DDBJ databases">
        <authorList>
            <person name="Cohen D.B."/>
            <person name="Kent A.D."/>
        </authorList>
    </citation>
    <scope>NUCLEOTIDE SEQUENCE</scope>
</reference>
<feature type="region of interest" description="Disordered" evidence="1">
    <location>
        <begin position="366"/>
        <end position="392"/>
    </location>
</feature>
<dbReference type="EMBL" id="OIVN01006334">
    <property type="protein sequence ID" value="SPD30815.1"/>
    <property type="molecule type" value="Genomic_DNA"/>
</dbReference>
<dbReference type="PANTHER" id="PTHR31286:SF167">
    <property type="entry name" value="OS09G0268800 PROTEIN"/>
    <property type="match status" value="1"/>
</dbReference>